<accession>A0A813EFA8</accession>
<dbReference type="AlphaFoldDB" id="A0A813EFA8"/>
<comment type="caution">
    <text evidence="2">The sequence shown here is derived from an EMBL/GenBank/DDBJ whole genome shotgun (WGS) entry which is preliminary data.</text>
</comment>
<dbReference type="EMBL" id="CAJNNV010008886">
    <property type="protein sequence ID" value="CAE8596760.1"/>
    <property type="molecule type" value="Genomic_DNA"/>
</dbReference>
<sequence>VAAATTEEVIEAGRDLAQLKSLLSEQRLTRARILEATKQDSAGGKVPSQQLVLRRITALEQATAASVRAAEDFAEEATRRQSELDHLERETRTRLINASGALRAALKELKQQRPQRPASAAQSQGSETPTDVQWQDRKLHTTHRNLPHVACLHMGSHVLTAINGNA</sequence>
<proteinExistence type="predicted"/>
<feature type="region of interest" description="Disordered" evidence="1">
    <location>
        <begin position="110"/>
        <end position="133"/>
    </location>
</feature>
<reference evidence="2" key="1">
    <citation type="submission" date="2021-02" db="EMBL/GenBank/DDBJ databases">
        <authorList>
            <person name="Dougan E. K."/>
            <person name="Rhodes N."/>
            <person name="Thang M."/>
            <person name="Chan C."/>
        </authorList>
    </citation>
    <scope>NUCLEOTIDE SEQUENCE</scope>
</reference>
<organism evidence="2 3">
    <name type="scientific">Polarella glacialis</name>
    <name type="common">Dinoflagellate</name>
    <dbReference type="NCBI Taxonomy" id="89957"/>
    <lineage>
        <taxon>Eukaryota</taxon>
        <taxon>Sar</taxon>
        <taxon>Alveolata</taxon>
        <taxon>Dinophyceae</taxon>
        <taxon>Suessiales</taxon>
        <taxon>Suessiaceae</taxon>
        <taxon>Polarella</taxon>
    </lineage>
</organism>
<protein>
    <submittedName>
        <fullName evidence="2">Uncharacterized protein</fullName>
    </submittedName>
</protein>
<name>A0A813EFA8_POLGL</name>
<evidence type="ECO:0000313" key="3">
    <source>
        <dbReference type="Proteomes" id="UP000654075"/>
    </source>
</evidence>
<dbReference type="Proteomes" id="UP000654075">
    <property type="component" value="Unassembled WGS sequence"/>
</dbReference>
<evidence type="ECO:0000256" key="1">
    <source>
        <dbReference type="SAM" id="MobiDB-lite"/>
    </source>
</evidence>
<feature type="compositionally biased region" description="Low complexity" evidence="1">
    <location>
        <begin position="112"/>
        <end position="124"/>
    </location>
</feature>
<feature type="non-terminal residue" evidence="2">
    <location>
        <position position="166"/>
    </location>
</feature>
<keyword evidence="3" id="KW-1185">Reference proteome</keyword>
<gene>
    <name evidence="2" type="ORF">PGLA1383_LOCUS15220</name>
</gene>
<evidence type="ECO:0000313" key="2">
    <source>
        <dbReference type="EMBL" id="CAE8596760.1"/>
    </source>
</evidence>